<evidence type="ECO:0000256" key="1">
    <source>
        <dbReference type="SAM" id="Phobius"/>
    </source>
</evidence>
<evidence type="ECO:0000313" key="3">
    <source>
        <dbReference type="Proteomes" id="UP000009138"/>
    </source>
</evidence>
<gene>
    <name evidence="2" type="ORF">RO3G_09076</name>
</gene>
<keyword evidence="1" id="KW-1133">Transmembrane helix</keyword>
<organism evidence="2 3">
    <name type="scientific">Rhizopus delemar (strain RA 99-880 / ATCC MYA-4621 / FGSC 9543 / NRRL 43880)</name>
    <name type="common">Mucormycosis agent</name>
    <name type="synonym">Rhizopus arrhizus var. delemar</name>
    <dbReference type="NCBI Taxonomy" id="246409"/>
    <lineage>
        <taxon>Eukaryota</taxon>
        <taxon>Fungi</taxon>
        <taxon>Fungi incertae sedis</taxon>
        <taxon>Mucoromycota</taxon>
        <taxon>Mucoromycotina</taxon>
        <taxon>Mucoromycetes</taxon>
        <taxon>Mucorales</taxon>
        <taxon>Mucorineae</taxon>
        <taxon>Rhizopodaceae</taxon>
        <taxon>Rhizopus</taxon>
    </lineage>
</organism>
<accession>I1C7D6</accession>
<sequence>MSQYLFVQRSAPDYANEPLDNIQTTWNLTLGIPILLLIMSVGSNTRTYVNKIHTTAVSHMSKEALKACLLPKETCCFISEYDKTKTESNKEIFH</sequence>
<protein>
    <submittedName>
        <fullName evidence="2">Uncharacterized protein</fullName>
    </submittedName>
</protein>
<reference evidence="2 3" key="1">
    <citation type="journal article" date="2009" name="PLoS Genet.">
        <title>Genomic analysis of the basal lineage fungus Rhizopus oryzae reveals a whole-genome duplication.</title>
        <authorList>
            <person name="Ma L.-J."/>
            <person name="Ibrahim A.S."/>
            <person name="Skory C."/>
            <person name="Grabherr M.G."/>
            <person name="Burger G."/>
            <person name="Butler M."/>
            <person name="Elias M."/>
            <person name="Idnurm A."/>
            <person name="Lang B.F."/>
            <person name="Sone T."/>
            <person name="Abe A."/>
            <person name="Calvo S.E."/>
            <person name="Corrochano L.M."/>
            <person name="Engels R."/>
            <person name="Fu J."/>
            <person name="Hansberg W."/>
            <person name="Kim J.-M."/>
            <person name="Kodira C.D."/>
            <person name="Koehrsen M.J."/>
            <person name="Liu B."/>
            <person name="Miranda-Saavedra D."/>
            <person name="O'Leary S."/>
            <person name="Ortiz-Castellanos L."/>
            <person name="Poulter R."/>
            <person name="Rodriguez-Romero J."/>
            <person name="Ruiz-Herrera J."/>
            <person name="Shen Y.-Q."/>
            <person name="Zeng Q."/>
            <person name="Galagan J."/>
            <person name="Birren B.W."/>
            <person name="Cuomo C.A."/>
            <person name="Wickes B.L."/>
        </authorList>
    </citation>
    <scope>NUCLEOTIDE SEQUENCE [LARGE SCALE GENOMIC DNA]</scope>
    <source>
        <strain evidence="3">RA 99-880 / ATCC MYA-4621 / FGSC 9543 / NRRL 43880</strain>
    </source>
</reference>
<dbReference type="AlphaFoldDB" id="I1C7D6"/>
<dbReference type="InParanoid" id="I1C7D6"/>
<keyword evidence="1" id="KW-0812">Transmembrane</keyword>
<dbReference type="VEuPathDB" id="FungiDB:RO3G_09076"/>
<keyword evidence="1" id="KW-0472">Membrane</keyword>
<feature type="transmembrane region" description="Helical" evidence="1">
    <location>
        <begin position="24"/>
        <end position="42"/>
    </location>
</feature>
<keyword evidence="3" id="KW-1185">Reference proteome</keyword>
<dbReference type="RefSeq" id="XP_067519762.1">
    <property type="nucleotide sequence ID" value="XM_067663661.1"/>
</dbReference>
<dbReference type="Proteomes" id="UP000009138">
    <property type="component" value="Unassembled WGS sequence"/>
</dbReference>
<proteinExistence type="predicted"/>
<dbReference type="EMBL" id="CH476737">
    <property type="protein sequence ID" value="EIE84366.1"/>
    <property type="molecule type" value="Genomic_DNA"/>
</dbReference>
<name>I1C7D6_RHIO9</name>
<dbReference type="GeneID" id="93616042"/>
<evidence type="ECO:0000313" key="2">
    <source>
        <dbReference type="EMBL" id="EIE84366.1"/>
    </source>
</evidence>